<protein>
    <submittedName>
        <fullName evidence="3">Uncharacterized protein</fullName>
    </submittedName>
</protein>
<feature type="coiled-coil region" evidence="1">
    <location>
        <begin position="102"/>
        <end position="129"/>
    </location>
</feature>
<evidence type="ECO:0000256" key="1">
    <source>
        <dbReference type="SAM" id="Coils"/>
    </source>
</evidence>
<feature type="compositionally biased region" description="Polar residues" evidence="2">
    <location>
        <begin position="194"/>
        <end position="207"/>
    </location>
</feature>
<feature type="compositionally biased region" description="Basic and acidic residues" evidence="2">
    <location>
        <begin position="208"/>
        <end position="218"/>
    </location>
</feature>
<name>A0A6C0CPY0_9ZZZZ</name>
<proteinExistence type="predicted"/>
<keyword evidence="1" id="KW-0175">Coiled coil</keyword>
<evidence type="ECO:0000313" key="3">
    <source>
        <dbReference type="EMBL" id="QHT06541.1"/>
    </source>
</evidence>
<feature type="region of interest" description="Disordered" evidence="2">
    <location>
        <begin position="194"/>
        <end position="218"/>
    </location>
</feature>
<feature type="compositionally biased region" description="Pro residues" evidence="2">
    <location>
        <begin position="171"/>
        <end position="180"/>
    </location>
</feature>
<sequence length="218" mass="24659">MQSRIIEKNSYGQYIRKPNDNIILCQKGVWGVSDEHLAKTLNMGPEQFKIELENLVYRHVTCNFATKETLMMQLSLSEEKINSMLKRAEFRHMGIKNMPHDVSIMKAQIANMQLQMHAMRDEMNNMRSKIAPSTPNFNIQGSFGNMQNAIPNINFNAPPAPQTNCFGSVPPQTPSAPPLPHSTNTVNPNTFNQLYGSPMSTNTFTQKNYHDSNGEWVG</sequence>
<dbReference type="EMBL" id="MN739469">
    <property type="protein sequence ID" value="QHT06541.1"/>
    <property type="molecule type" value="Genomic_DNA"/>
</dbReference>
<dbReference type="AlphaFoldDB" id="A0A6C0CPY0"/>
<organism evidence="3">
    <name type="scientific">viral metagenome</name>
    <dbReference type="NCBI Taxonomy" id="1070528"/>
    <lineage>
        <taxon>unclassified sequences</taxon>
        <taxon>metagenomes</taxon>
        <taxon>organismal metagenomes</taxon>
    </lineage>
</organism>
<accession>A0A6C0CPY0</accession>
<feature type="region of interest" description="Disordered" evidence="2">
    <location>
        <begin position="170"/>
        <end position="189"/>
    </location>
</feature>
<reference evidence="3" key="1">
    <citation type="journal article" date="2020" name="Nature">
        <title>Giant virus diversity and host interactions through global metagenomics.</title>
        <authorList>
            <person name="Schulz F."/>
            <person name="Roux S."/>
            <person name="Paez-Espino D."/>
            <person name="Jungbluth S."/>
            <person name="Walsh D.A."/>
            <person name="Denef V.J."/>
            <person name="McMahon K.D."/>
            <person name="Konstantinidis K.T."/>
            <person name="Eloe-Fadrosh E.A."/>
            <person name="Kyrpides N.C."/>
            <person name="Woyke T."/>
        </authorList>
    </citation>
    <scope>NUCLEOTIDE SEQUENCE</scope>
    <source>
        <strain evidence="3">GVMAG-M-3300021425-30</strain>
    </source>
</reference>
<evidence type="ECO:0000256" key="2">
    <source>
        <dbReference type="SAM" id="MobiDB-lite"/>
    </source>
</evidence>